<evidence type="ECO:0000256" key="1">
    <source>
        <dbReference type="ARBA" id="ARBA00006151"/>
    </source>
</evidence>
<keyword evidence="2" id="KW-0694">RNA-binding</keyword>
<dbReference type="PANTHER" id="PTHR17408:SF11">
    <property type="entry name" value="STEM-LOOP BINDING PROTEIN-LIKE"/>
    <property type="match status" value="1"/>
</dbReference>
<evidence type="ECO:0000313" key="10">
    <source>
        <dbReference type="Proteomes" id="UP000694429"/>
    </source>
</evidence>
<dbReference type="GO" id="GO:0005634">
    <property type="term" value="C:nucleus"/>
    <property type="evidence" value="ECO:0007669"/>
    <property type="project" value="UniProtKB-ARBA"/>
</dbReference>
<feature type="domain" description="Histone RNA hairpin-binding protein RNA-binding" evidence="8">
    <location>
        <begin position="48"/>
        <end position="117"/>
    </location>
</feature>
<reference evidence="9" key="2">
    <citation type="submission" date="2025-08" db="UniProtKB">
        <authorList>
            <consortium name="Ensembl"/>
        </authorList>
    </citation>
    <scope>IDENTIFICATION</scope>
</reference>
<dbReference type="FunFam" id="1.10.8.1120:FF:000001">
    <property type="entry name" value="Histone RNA hairpin-binding protein-like"/>
    <property type="match status" value="1"/>
</dbReference>
<evidence type="ECO:0000256" key="6">
    <source>
        <dbReference type="ARBA" id="ARBA00082670"/>
    </source>
</evidence>
<gene>
    <name evidence="9" type="primary">SLBP2</name>
</gene>
<evidence type="ECO:0000256" key="2">
    <source>
        <dbReference type="ARBA" id="ARBA00022884"/>
    </source>
</evidence>
<dbReference type="Proteomes" id="UP000694429">
    <property type="component" value="Chromosome 11"/>
</dbReference>
<comment type="similarity">
    <text evidence="1">Belongs to the SLBP family.</text>
</comment>
<dbReference type="InterPro" id="IPR029344">
    <property type="entry name" value="SLBP_RNA_bind"/>
</dbReference>
<name>A0A8C0MDC1_CANLF</name>
<evidence type="ECO:0000256" key="3">
    <source>
        <dbReference type="ARBA" id="ARBA00057687"/>
    </source>
</evidence>
<evidence type="ECO:0000256" key="5">
    <source>
        <dbReference type="ARBA" id="ARBA00072422"/>
    </source>
</evidence>
<evidence type="ECO:0000256" key="7">
    <source>
        <dbReference type="SAM" id="MobiDB-lite"/>
    </source>
</evidence>
<organism evidence="9 10">
    <name type="scientific">Canis lupus familiaris</name>
    <name type="common">Dog</name>
    <name type="synonym">Canis familiaris</name>
    <dbReference type="NCBI Taxonomy" id="9615"/>
    <lineage>
        <taxon>Eukaryota</taxon>
        <taxon>Metazoa</taxon>
        <taxon>Chordata</taxon>
        <taxon>Craniata</taxon>
        <taxon>Vertebrata</taxon>
        <taxon>Euteleostomi</taxon>
        <taxon>Mammalia</taxon>
        <taxon>Eutheria</taxon>
        <taxon>Laurasiatheria</taxon>
        <taxon>Carnivora</taxon>
        <taxon>Caniformia</taxon>
        <taxon>Canidae</taxon>
        <taxon>Canis</taxon>
    </lineage>
</organism>
<proteinExistence type="inferred from homology"/>
<dbReference type="GO" id="GO:0003729">
    <property type="term" value="F:mRNA binding"/>
    <property type="evidence" value="ECO:0007669"/>
    <property type="project" value="InterPro"/>
</dbReference>
<dbReference type="InterPro" id="IPR026502">
    <property type="entry name" value="SLBP1/SLBP2"/>
</dbReference>
<dbReference type="Pfam" id="PF15247">
    <property type="entry name" value="SLBP_RNA_bind"/>
    <property type="match status" value="1"/>
</dbReference>
<reference evidence="9" key="1">
    <citation type="submission" date="2019-03" db="EMBL/GenBank/DDBJ databases">
        <authorList>
            <person name="Warren W.C."/>
            <person name="Johnson G.S."/>
        </authorList>
    </citation>
    <scope>NUCLEOTIDE SEQUENCE [LARGE SCALE GENOMIC DNA]</scope>
    <source>
        <strain evidence="9">Basenji</strain>
    </source>
</reference>
<feature type="region of interest" description="Disordered" evidence="7">
    <location>
        <begin position="112"/>
        <end position="132"/>
    </location>
</feature>
<dbReference type="AlphaFoldDB" id="A0A8C0MDC1"/>
<dbReference type="Gene3D" id="1.10.8.1120">
    <property type="entry name" value="Histone RNA hairpin-binding protein RNA-binding domain"/>
    <property type="match status" value="1"/>
</dbReference>
<protein>
    <recommendedName>
        <fullName evidence="5">Histone RNA hairpin-binding protein</fullName>
    </recommendedName>
    <alternativeName>
        <fullName evidence="6">Histone stem-loop-binding protein</fullName>
    </alternativeName>
</protein>
<comment type="function">
    <text evidence="3">RNA-binding protein involved in the histone pre-mRNA processing. Binds the stem-loop structure of replication-dependent histone pre-mRNAs and contributes to efficient 3'-end processing by stabilizing the complex between histone pre-mRNA and U7 small nuclear ribonucleoprotein (snRNP), via the histone downstream element (HDE). Plays an important role in targeting mature histone mRNA from the nucleus to the cytoplasm and to the translation machinery. Stabilizes mature histone mRNA and could be involved in cell-cycle regulation of histone gene expression. Involved in the mechanism by which growing oocytes accumulate histone proteins that support early embryogenesis. Binds to the 5' side of the stem-loop structure of histone pre-mRNAs.</text>
</comment>
<comment type="subunit">
    <text evidence="4">Monomer. SLBP/pre-mRNA complex interacts with ZNF473. Interacts with the Importin alpha/Importin beta receptor, LSM1, MIF4GD, TNPO3 and UPF1. Interaction with LSM1 occurs when histone mRNA is being rapidly degraded during the S phase. Found in a ternary complex with ERI1 and the stem-loop structure of the 3' end of histone mRNA. Associates with polyribosomes. Identified in a histone pre-mRNA complex, at least composed of ERI1, LSM11, SLBP, SNRPB, SYNCRIP and YBX1. Binds in a cooperative manner with ERI1 to the mature 3'-end of histone mRNAs.</text>
</comment>
<sequence length="208" mass="24204">MWGSNSGSQDQESHGFPTYLKIRLGVKGVWDELISALITLIILHGVETDETVLQRRQKQIDYGKRTPGYQCFLQQVPKAKRQPGLHPQTPNKKRRYSRRSWDAQIRQWRRALHSWDPPSQPPKGRSQGMEHLLEPMGSTPTDDLLDDWFQALEPSVNLNEDQKGAQFADLVPPAYSFPWLYEEEHHWFYFLADHSYIPVPDLNEAQNI</sequence>
<evidence type="ECO:0000313" key="9">
    <source>
        <dbReference type="Ensembl" id="ENSCAFP00030007453.1"/>
    </source>
</evidence>
<dbReference type="InterPro" id="IPR038294">
    <property type="entry name" value="SLBP_RNA_bind_sf"/>
</dbReference>
<feature type="region of interest" description="Disordered" evidence="7">
    <location>
        <begin position="77"/>
        <end position="98"/>
    </location>
</feature>
<dbReference type="PANTHER" id="PTHR17408">
    <property type="entry name" value="HISTONE RNA HAIRPIN-BINDING PROTEIN"/>
    <property type="match status" value="1"/>
</dbReference>
<evidence type="ECO:0000256" key="4">
    <source>
        <dbReference type="ARBA" id="ARBA00066071"/>
    </source>
</evidence>
<evidence type="ECO:0000259" key="8">
    <source>
        <dbReference type="Pfam" id="PF15247"/>
    </source>
</evidence>
<dbReference type="Ensembl" id="ENSCAFT00030008486.1">
    <property type="protein sequence ID" value="ENSCAFP00030007453.1"/>
    <property type="gene ID" value="ENSCAFG00030004600.1"/>
</dbReference>
<accession>A0A8C0MDC1</accession>